<feature type="transmembrane region" description="Helical" evidence="6">
    <location>
        <begin position="12"/>
        <end position="29"/>
    </location>
</feature>
<dbReference type="Proteomes" id="UP000240957">
    <property type="component" value="Unassembled WGS sequence"/>
</dbReference>
<keyword evidence="4 6" id="KW-1133">Transmembrane helix</keyword>
<comment type="caution">
    <text evidence="8">The sequence shown here is derived from an EMBL/GenBank/DDBJ whole genome shotgun (WGS) entry which is preliminary data.</text>
</comment>
<dbReference type="Pfam" id="PF03788">
    <property type="entry name" value="LrgA"/>
    <property type="match status" value="1"/>
</dbReference>
<dbReference type="EMBL" id="JBHRSF010000019">
    <property type="protein sequence ID" value="MFC2995186.1"/>
    <property type="molecule type" value="Genomic_DNA"/>
</dbReference>
<keyword evidence="5 6" id="KW-0472">Membrane</keyword>
<evidence type="ECO:0000313" key="9">
    <source>
        <dbReference type="Proteomes" id="UP000240957"/>
    </source>
</evidence>
<reference evidence="10" key="3">
    <citation type="journal article" date="2019" name="Int. J. Syst. Evol. Microbiol.">
        <title>The Global Catalogue of Microorganisms (GCM) 10K type strain sequencing project: providing services to taxonomists for standard genome sequencing and annotation.</title>
        <authorList>
            <consortium name="The Broad Institute Genomics Platform"/>
            <consortium name="The Broad Institute Genome Sequencing Center for Infectious Disease"/>
            <person name="Wu L."/>
            <person name="Ma J."/>
        </authorList>
    </citation>
    <scope>NUCLEOTIDE SEQUENCE [LARGE SCALE GENOMIC DNA]</scope>
    <source>
        <strain evidence="10">KCTC 62575</strain>
    </source>
</reference>
<dbReference type="InterPro" id="IPR005538">
    <property type="entry name" value="LrgA/CidA"/>
</dbReference>
<evidence type="ECO:0000313" key="8">
    <source>
        <dbReference type="EMBL" id="RFC83802.1"/>
    </source>
</evidence>
<proteinExistence type="predicted"/>
<evidence type="ECO:0000313" key="10">
    <source>
        <dbReference type="Proteomes" id="UP001595455"/>
    </source>
</evidence>
<accession>A0A371YQT0</accession>
<reference evidence="7" key="4">
    <citation type="submission" date="2024-09" db="EMBL/GenBank/DDBJ databases">
        <authorList>
            <person name="Sun Q."/>
            <person name="Mori K."/>
        </authorList>
    </citation>
    <scope>NUCLEOTIDE SEQUENCE</scope>
    <source>
        <strain evidence="7">KCTC 62575</strain>
    </source>
</reference>
<keyword evidence="2" id="KW-1003">Cell membrane</keyword>
<dbReference type="RefSeq" id="WP_107007999.1">
    <property type="nucleotide sequence ID" value="NZ_JBHRSF010000019.1"/>
</dbReference>
<name>A0A371YQT0_9GAMM</name>
<dbReference type="EMBL" id="PYIX02000012">
    <property type="protein sequence ID" value="RFC83802.1"/>
    <property type="molecule type" value="Genomic_DNA"/>
</dbReference>
<evidence type="ECO:0000313" key="7">
    <source>
        <dbReference type="EMBL" id="MFC2995186.1"/>
    </source>
</evidence>
<evidence type="ECO:0000256" key="5">
    <source>
        <dbReference type="ARBA" id="ARBA00023136"/>
    </source>
</evidence>
<evidence type="ECO:0000256" key="6">
    <source>
        <dbReference type="SAM" id="Phobius"/>
    </source>
</evidence>
<keyword evidence="10" id="KW-1185">Reference proteome</keyword>
<feature type="transmembrane region" description="Helical" evidence="6">
    <location>
        <begin position="65"/>
        <end position="85"/>
    </location>
</feature>
<feature type="transmembrane region" description="Helical" evidence="6">
    <location>
        <begin position="97"/>
        <end position="120"/>
    </location>
</feature>
<comment type="subcellular location">
    <subcellularLocation>
        <location evidence="1">Cell membrane</location>
        <topology evidence="1">Multi-pass membrane protein</topology>
    </subcellularLocation>
</comment>
<dbReference type="AlphaFoldDB" id="A0A371YQT0"/>
<evidence type="ECO:0000256" key="3">
    <source>
        <dbReference type="ARBA" id="ARBA00022692"/>
    </source>
</evidence>
<protein>
    <submittedName>
        <fullName evidence="8">CidA/LrgA family protein</fullName>
    </submittedName>
</protein>
<reference evidence="8 9" key="2">
    <citation type="submission" date="2018-08" db="EMBL/GenBank/DDBJ databases">
        <title>The draft genome of Acinetobacter sichuanensis strain WCHAc060041.</title>
        <authorList>
            <person name="Qin J."/>
            <person name="Feng Y."/>
            <person name="Zong Z."/>
        </authorList>
    </citation>
    <scope>NUCLEOTIDE SEQUENCE [LARGE SCALE GENOMIC DNA]</scope>
    <source>
        <strain evidence="8 9">WCHAc060041</strain>
    </source>
</reference>
<evidence type="ECO:0000256" key="2">
    <source>
        <dbReference type="ARBA" id="ARBA00022475"/>
    </source>
</evidence>
<evidence type="ECO:0000256" key="4">
    <source>
        <dbReference type="ARBA" id="ARBA00022989"/>
    </source>
</evidence>
<dbReference type="PANTHER" id="PTHR33931:SF2">
    <property type="entry name" value="HOLIN-LIKE PROTEIN CIDA"/>
    <property type="match status" value="1"/>
</dbReference>
<dbReference type="GO" id="GO:0005886">
    <property type="term" value="C:plasma membrane"/>
    <property type="evidence" value="ECO:0007669"/>
    <property type="project" value="UniProtKB-SubCell"/>
</dbReference>
<dbReference type="PANTHER" id="PTHR33931">
    <property type="entry name" value="HOLIN-LIKE PROTEIN CIDA-RELATED"/>
    <property type="match status" value="1"/>
</dbReference>
<sequence length="126" mass="14095">MRLGKLGNRVTIARQITVILLVWGLSFILQKILHIPIASGVLGFFILLLLLHFNGLKLTQVEQGADVLLADLLLFFIPPVVGILQYQQLLWHSGWKIFVVIFISTALVMMASIGTVRLFLDEDVEA</sequence>
<organism evidence="8 9">
    <name type="scientific">Acinetobacter sichuanensis</name>
    <dbReference type="NCBI Taxonomy" id="2136183"/>
    <lineage>
        <taxon>Bacteria</taxon>
        <taxon>Pseudomonadati</taxon>
        <taxon>Pseudomonadota</taxon>
        <taxon>Gammaproteobacteria</taxon>
        <taxon>Moraxellales</taxon>
        <taxon>Moraxellaceae</taxon>
        <taxon>Acinetobacter</taxon>
    </lineage>
</organism>
<evidence type="ECO:0000256" key="1">
    <source>
        <dbReference type="ARBA" id="ARBA00004651"/>
    </source>
</evidence>
<reference evidence="7" key="1">
    <citation type="journal article" date="2014" name="Int. J. Syst. Evol. Microbiol.">
        <title>Complete genome of a new Firmicutes species belonging to the dominant human colonic microbiota ('Ruminococcus bicirculans') reveals two chromosomes and a selective capacity to utilize plant glucans.</title>
        <authorList>
            <consortium name="NISC Comparative Sequencing Program"/>
            <person name="Wegmann U."/>
            <person name="Louis P."/>
            <person name="Goesmann A."/>
            <person name="Henrissat B."/>
            <person name="Duncan S.H."/>
            <person name="Flint H.J."/>
        </authorList>
    </citation>
    <scope>NUCLEOTIDE SEQUENCE</scope>
    <source>
        <strain evidence="7">KCTC 62575</strain>
    </source>
</reference>
<gene>
    <name evidence="7" type="ORF">ACFODO_07905</name>
    <name evidence="8" type="ORF">C9E89_009205</name>
</gene>
<dbReference type="OrthoDB" id="194658at2"/>
<keyword evidence="3 6" id="KW-0812">Transmembrane</keyword>
<dbReference type="Proteomes" id="UP001595455">
    <property type="component" value="Unassembled WGS sequence"/>
</dbReference>
<feature type="transmembrane region" description="Helical" evidence="6">
    <location>
        <begin position="35"/>
        <end position="53"/>
    </location>
</feature>